<feature type="binding site" evidence="6">
    <location>
        <begin position="56"/>
        <end position="63"/>
    </location>
    <ligand>
        <name>GTP</name>
        <dbReference type="ChEBI" id="CHEBI:37565"/>
    </ligand>
</feature>
<evidence type="ECO:0000256" key="5">
    <source>
        <dbReference type="ARBA" id="ARBA00023134"/>
    </source>
</evidence>
<dbReference type="NCBIfam" id="TIGR00231">
    <property type="entry name" value="small_GTP"/>
    <property type="match status" value="1"/>
</dbReference>
<evidence type="ECO:0000256" key="1">
    <source>
        <dbReference type="ARBA" id="ARBA00005870"/>
    </source>
</evidence>
<dbReference type="InterPro" id="IPR009000">
    <property type="entry name" value="Transl_B-barrel_sf"/>
</dbReference>
<dbReference type="InterPro" id="IPR053905">
    <property type="entry name" value="EF-G-like_DII"/>
</dbReference>
<dbReference type="OrthoDB" id="198619at2759"/>
<dbReference type="InterPro" id="IPR014721">
    <property type="entry name" value="Ribsml_uS5_D2-typ_fold_subgr"/>
</dbReference>
<dbReference type="FunFam" id="2.40.30.10:FF:000006">
    <property type="entry name" value="Elongation factor G"/>
    <property type="match status" value="1"/>
</dbReference>
<feature type="signal peptide" evidence="7">
    <location>
        <begin position="1"/>
        <end position="17"/>
    </location>
</feature>
<dbReference type="Gene3D" id="3.40.50.300">
    <property type="entry name" value="P-loop containing nucleotide triphosphate hydrolases"/>
    <property type="match status" value="1"/>
</dbReference>
<dbReference type="Pfam" id="PF03764">
    <property type="entry name" value="EFG_IV"/>
    <property type="match status" value="1"/>
</dbReference>
<dbReference type="Gene3D" id="3.30.70.870">
    <property type="entry name" value="Elongation Factor G (Translational Gtpase), domain 3"/>
    <property type="match status" value="1"/>
</dbReference>
<comment type="caution">
    <text evidence="9">The sequence shown here is derived from an EMBL/GenBank/DDBJ whole genome shotgun (WGS) entry which is preliminary data.</text>
</comment>
<keyword evidence="2 6" id="KW-0547">Nucleotide-binding</keyword>
<dbReference type="FunFam" id="3.30.70.240:FF:000001">
    <property type="entry name" value="Elongation factor G"/>
    <property type="match status" value="1"/>
</dbReference>
<dbReference type="NCBIfam" id="NF009381">
    <property type="entry name" value="PRK12740.1-5"/>
    <property type="match status" value="1"/>
</dbReference>
<dbReference type="HAMAP" id="MF_00054_B">
    <property type="entry name" value="EF_G_EF_2_B"/>
    <property type="match status" value="1"/>
</dbReference>
<sequence length="739" mass="80480">MAFTLLLAAALGLQAPASRVGSSRRVASPRAASPVMTTTAGRTIALCDYRNIGIMAHIDAGKTTTTERILYYTGKTRKIGEVHDGGATMDWMVQEQERGITITSAATTCYWKDHRINIIDTPGHVDFTLEVERSLRVLDGAVAVFDGVSGVEPQSETVWRQADKYGVPRMCFVNKMDRTGADFYNCVDMIKANLGAKVAVLQLPIGVESDFAGVIDLVRMQSIIWETEDLGATFNYGEIPADLKAKADEYRSALVETAVEMDEEVMMAYLEGEEPDEATLKRLIRKGTLEGAFVPVLLGTAFKNKGVQPLLDAVVDYMPAPTDVANIQGVDPDDSEKKMERKSSDTEPFSALAFKIMADPFVGTLTFARIYSGVLQKGSSVLNSVKGKKERIGRMLEMNANDRTDVDVAFAGDIIALVGCKDTTTGETLCDPAAPVILEKMDFPEPVISVAVEPKTKGDMEKMTDALVRLAQEDPSFRFKRDEDSGQTVISGMGELHLEIIVDRMKREYKVEANVGAPQVAYRECITKSTEIEHTHKKQSGGSGQYAKIKVRFEPLDSGADGFEFVSDIKGGTVPKEYIPGVAKGLESVMGTGVVAGFPVIGLKATLLDGGYHDVDSSVLAFEIAGRAAARKGLRAAQARLMEPVMKVEVTTPEESMGDVIGDINSRRGMVQELLDKKGSIKLVRARVPLSEMFQYVSSLRSLTKGRASYSMEIETYEQVPSAIEKELAAKFNAADDDE</sequence>
<evidence type="ECO:0000259" key="8">
    <source>
        <dbReference type="PROSITE" id="PS51722"/>
    </source>
</evidence>
<keyword evidence="4 6" id="KW-0648">Protein biosynthesis</keyword>
<feature type="binding site" evidence="6">
    <location>
        <begin position="120"/>
        <end position="124"/>
    </location>
    <ligand>
        <name>GTP</name>
        <dbReference type="ChEBI" id="CHEBI:37565"/>
    </ligand>
</feature>
<dbReference type="GO" id="GO:0003924">
    <property type="term" value="F:GTPase activity"/>
    <property type="evidence" value="ECO:0007669"/>
    <property type="project" value="UniProtKB-UniRule"/>
</dbReference>
<dbReference type="InterPro" id="IPR005225">
    <property type="entry name" value="Small_GTP-bd"/>
</dbReference>
<dbReference type="InterPro" id="IPR047872">
    <property type="entry name" value="EFG_IV"/>
</dbReference>
<dbReference type="GO" id="GO:0005525">
    <property type="term" value="F:GTP binding"/>
    <property type="evidence" value="ECO:0007669"/>
    <property type="project" value="UniProtKB-UniRule"/>
</dbReference>
<keyword evidence="6" id="KW-0496">Mitochondrion</keyword>
<dbReference type="EMBL" id="JAGTXO010000009">
    <property type="protein sequence ID" value="KAG8466044.1"/>
    <property type="molecule type" value="Genomic_DNA"/>
</dbReference>
<dbReference type="FunFam" id="3.30.230.10:FF:000003">
    <property type="entry name" value="Elongation factor G"/>
    <property type="match status" value="1"/>
</dbReference>
<dbReference type="InterPro" id="IPR020568">
    <property type="entry name" value="Ribosomal_Su5_D2-typ_SF"/>
</dbReference>
<dbReference type="InterPro" id="IPR000795">
    <property type="entry name" value="T_Tr_GTP-bd_dom"/>
</dbReference>
<dbReference type="Pfam" id="PF00679">
    <property type="entry name" value="EFG_C"/>
    <property type="match status" value="1"/>
</dbReference>
<dbReference type="Gene3D" id="3.30.230.10">
    <property type="match status" value="1"/>
</dbReference>
<proteinExistence type="inferred from homology"/>
<dbReference type="CDD" id="cd16262">
    <property type="entry name" value="EFG_III"/>
    <property type="match status" value="1"/>
</dbReference>
<dbReference type="GO" id="GO:0005739">
    <property type="term" value="C:mitochondrion"/>
    <property type="evidence" value="ECO:0007669"/>
    <property type="project" value="UniProtKB-SubCell"/>
</dbReference>
<keyword evidence="10" id="KW-1185">Reference proteome</keyword>
<dbReference type="CDD" id="cd01886">
    <property type="entry name" value="EF-G"/>
    <property type="match status" value="1"/>
</dbReference>
<reference evidence="9" key="1">
    <citation type="submission" date="2021-05" db="EMBL/GenBank/DDBJ databases">
        <title>The genome of the haptophyte Pavlova lutheri (Diacronema luteri, Pavlovales) - a model for lipid biosynthesis in eukaryotic algae.</title>
        <authorList>
            <person name="Hulatt C.J."/>
            <person name="Posewitz M.C."/>
        </authorList>
    </citation>
    <scope>NUCLEOTIDE SEQUENCE</scope>
    <source>
        <strain evidence="9">NIVA-4/92</strain>
    </source>
</reference>
<dbReference type="Gene3D" id="3.30.70.240">
    <property type="match status" value="1"/>
</dbReference>
<dbReference type="GO" id="GO:0003746">
    <property type="term" value="F:translation elongation factor activity"/>
    <property type="evidence" value="ECO:0007669"/>
    <property type="project" value="UniProtKB-UniRule"/>
</dbReference>
<dbReference type="NCBIfam" id="TIGR00484">
    <property type="entry name" value="EF-G"/>
    <property type="match status" value="1"/>
</dbReference>
<dbReference type="InterPro" id="IPR009022">
    <property type="entry name" value="EFG_III"/>
</dbReference>
<name>A0A8J6CAZ8_DIALT</name>
<dbReference type="GO" id="GO:0032790">
    <property type="term" value="P:ribosome disassembly"/>
    <property type="evidence" value="ECO:0007669"/>
    <property type="project" value="TreeGrafter"/>
</dbReference>
<comment type="subcellular location">
    <subcellularLocation>
        <location evidence="6">Mitochondrion</location>
    </subcellularLocation>
</comment>
<dbReference type="InterPro" id="IPR027417">
    <property type="entry name" value="P-loop_NTPase"/>
</dbReference>
<accession>A0A8J6CAZ8</accession>
<feature type="domain" description="Tr-type G" evidence="8">
    <location>
        <begin position="47"/>
        <end position="322"/>
    </location>
</feature>
<keyword evidence="3 6" id="KW-0251">Elongation factor</keyword>
<dbReference type="CDD" id="cd01434">
    <property type="entry name" value="EFG_mtEFG1_IV"/>
    <property type="match status" value="1"/>
</dbReference>
<gene>
    <name evidence="9" type="ORF">KFE25_005614</name>
</gene>
<feature type="chain" id="PRO_5035325303" description="Elongation factor G, mitochondrial" evidence="7">
    <location>
        <begin position="18"/>
        <end position="739"/>
    </location>
</feature>
<dbReference type="SUPFAM" id="SSF54980">
    <property type="entry name" value="EF-G C-terminal domain-like"/>
    <property type="match status" value="2"/>
</dbReference>
<evidence type="ECO:0000256" key="6">
    <source>
        <dbReference type="HAMAP-Rule" id="MF_03061"/>
    </source>
</evidence>
<dbReference type="UniPathway" id="UPA00345"/>
<evidence type="ECO:0000313" key="10">
    <source>
        <dbReference type="Proteomes" id="UP000751190"/>
    </source>
</evidence>
<comment type="function">
    <text evidence="6">Mitochondrial GTPase that catalyzes the GTP-dependent ribosomal translocation step during translation elongation. During this step, the ribosome changes from the pre-translocational (PRE) to the post-translocational (POST) state as the newly formed A-site-bound peptidyl-tRNA and P-site-bound deacylated tRNA move to the P and E sites, respectively. Catalyzes the coordinated movement of the two tRNA molecules, the mRNA and conformational changes in the ribosome.</text>
</comment>
<evidence type="ECO:0000256" key="7">
    <source>
        <dbReference type="SAM" id="SignalP"/>
    </source>
</evidence>
<dbReference type="InterPro" id="IPR004540">
    <property type="entry name" value="Transl_elong_EFG/EF2"/>
</dbReference>
<dbReference type="Proteomes" id="UP000751190">
    <property type="component" value="Unassembled WGS sequence"/>
</dbReference>
<dbReference type="FunFam" id="3.40.50.300:FF:000029">
    <property type="entry name" value="Elongation factor G"/>
    <property type="match status" value="1"/>
</dbReference>
<dbReference type="SUPFAM" id="SSF50447">
    <property type="entry name" value="Translation proteins"/>
    <property type="match status" value="1"/>
</dbReference>
<dbReference type="GO" id="GO:0070125">
    <property type="term" value="P:mitochondrial translational elongation"/>
    <property type="evidence" value="ECO:0007669"/>
    <property type="project" value="UniProtKB-UniRule"/>
</dbReference>
<organism evidence="9 10">
    <name type="scientific">Diacronema lutheri</name>
    <name type="common">Unicellular marine alga</name>
    <name type="synonym">Monochrysis lutheri</name>
    <dbReference type="NCBI Taxonomy" id="2081491"/>
    <lineage>
        <taxon>Eukaryota</taxon>
        <taxon>Haptista</taxon>
        <taxon>Haptophyta</taxon>
        <taxon>Pavlovophyceae</taxon>
        <taxon>Pavlovales</taxon>
        <taxon>Pavlovaceae</taxon>
        <taxon>Diacronema</taxon>
    </lineage>
</organism>
<dbReference type="OMA" id="MDDMVGG"/>
<dbReference type="Pfam" id="PF14492">
    <property type="entry name" value="EFG_III"/>
    <property type="match status" value="1"/>
</dbReference>
<comment type="pathway">
    <text evidence="6">Protein biosynthesis; polypeptide chain elongation.</text>
</comment>
<feature type="binding site" evidence="6">
    <location>
        <begin position="174"/>
        <end position="177"/>
    </location>
    <ligand>
        <name>GTP</name>
        <dbReference type="ChEBI" id="CHEBI:37565"/>
    </ligand>
</feature>
<evidence type="ECO:0000256" key="2">
    <source>
        <dbReference type="ARBA" id="ARBA00022741"/>
    </source>
</evidence>
<dbReference type="SMART" id="SM00889">
    <property type="entry name" value="EFG_IV"/>
    <property type="match status" value="1"/>
</dbReference>
<dbReference type="InterPro" id="IPR035647">
    <property type="entry name" value="EFG_III/V"/>
</dbReference>
<dbReference type="PROSITE" id="PS00301">
    <property type="entry name" value="G_TR_1"/>
    <property type="match status" value="1"/>
</dbReference>
<dbReference type="SUPFAM" id="SSF52540">
    <property type="entry name" value="P-loop containing nucleoside triphosphate hydrolases"/>
    <property type="match status" value="1"/>
</dbReference>
<dbReference type="AlphaFoldDB" id="A0A8J6CAZ8"/>
<dbReference type="PANTHER" id="PTHR43261:SF1">
    <property type="entry name" value="RIBOSOME-RELEASING FACTOR 2, MITOCHONDRIAL"/>
    <property type="match status" value="1"/>
</dbReference>
<dbReference type="InterPro" id="IPR005517">
    <property type="entry name" value="Transl_elong_EFG/EF2_IV"/>
</dbReference>
<dbReference type="FunFam" id="3.30.70.870:FF:000001">
    <property type="entry name" value="Elongation factor G"/>
    <property type="match status" value="1"/>
</dbReference>
<comment type="similarity">
    <text evidence="6">Belongs to the GTP-binding elongation factor family. EF-G/EF-2 subfamily.</text>
</comment>
<evidence type="ECO:0000256" key="4">
    <source>
        <dbReference type="ARBA" id="ARBA00022917"/>
    </source>
</evidence>
<dbReference type="CDD" id="cd03713">
    <property type="entry name" value="EFG_mtEFG_C"/>
    <property type="match status" value="1"/>
</dbReference>
<keyword evidence="5 6" id="KW-0342">GTP-binding</keyword>
<dbReference type="SUPFAM" id="SSF54211">
    <property type="entry name" value="Ribosomal protein S5 domain 2-like"/>
    <property type="match status" value="1"/>
</dbReference>
<dbReference type="InterPro" id="IPR031157">
    <property type="entry name" value="G_TR_CS"/>
</dbReference>
<dbReference type="Gene3D" id="2.40.30.10">
    <property type="entry name" value="Translation factors"/>
    <property type="match status" value="1"/>
</dbReference>
<protein>
    <recommendedName>
        <fullName evidence="6">Elongation factor G, mitochondrial</fullName>
        <shortName evidence="6">EF-Gmt</shortName>
    </recommendedName>
    <alternativeName>
        <fullName evidence="6">Elongation factor G 1, mitochondrial</fullName>
        <shortName evidence="6">mEF-G 1</shortName>
    </alternativeName>
    <alternativeName>
        <fullName evidence="6">Elongation factor G1</fullName>
    </alternativeName>
</protein>
<keyword evidence="7" id="KW-0732">Signal</keyword>
<dbReference type="PANTHER" id="PTHR43261">
    <property type="entry name" value="TRANSLATION ELONGATION FACTOR G-RELATED"/>
    <property type="match status" value="1"/>
</dbReference>
<dbReference type="Pfam" id="PF22042">
    <property type="entry name" value="EF-G_D2"/>
    <property type="match status" value="1"/>
</dbReference>
<dbReference type="InterPro" id="IPR035649">
    <property type="entry name" value="EFG_V"/>
</dbReference>
<evidence type="ECO:0000313" key="9">
    <source>
        <dbReference type="EMBL" id="KAG8466044.1"/>
    </source>
</evidence>
<evidence type="ECO:0000256" key="3">
    <source>
        <dbReference type="ARBA" id="ARBA00022768"/>
    </source>
</evidence>
<comment type="similarity">
    <text evidence="1">Belongs to the TRAFAC class translation factor GTPase superfamily. Classic translation factor GTPase family. EF-G/EF-2 subfamily.</text>
</comment>
<dbReference type="Pfam" id="PF00009">
    <property type="entry name" value="GTP_EFTU"/>
    <property type="match status" value="1"/>
</dbReference>
<dbReference type="PRINTS" id="PR00315">
    <property type="entry name" value="ELONGATNFCT"/>
</dbReference>
<dbReference type="InterPro" id="IPR000640">
    <property type="entry name" value="EFG_V-like"/>
</dbReference>
<dbReference type="PROSITE" id="PS51722">
    <property type="entry name" value="G_TR_2"/>
    <property type="match status" value="1"/>
</dbReference>
<dbReference type="CDD" id="cd04088">
    <property type="entry name" value="EFG_mtEFG_II"/>
    <property type="match status" value="1"/>
</dbReference>
<dbReference type="SMART" id="SM00838">
    <property type="entry name" value="EFG_C"/>
    <property type="match status" value="1"/>
</dbReference>
<dbReference type="InterPro" id="IPR041095">
    <property type="entry name" value="EFG_II"/>
</dbReference>